<dbReference type="SUPFAM" id="SSF54631">
    <property type="entry name" value="CBS-domain pair"/>
    <property type="match status" value="1"/>
</dbReference>
<feature type="transmembrane region" description="Helical" evidence="11">
    <location>
        <begin position="547"/>
        <end position="567"/>
    </location>
</feature>
<feature type="domain" description="CBS" evidence="12">
    <location>
        <begin position="902"/>
        <end position="948"/>
    </location>
</feature>
<evidence type="ECO:0000313" key="14">
    <source>
        <dbReference type="Proteomes" id="UP001501274"/>
    </source>
</evidence>
<dbReference type="GO" id="GO:0015108">
    <property type="term" value="F:chloride transmembrane transporter activity"/>
    <property type="evidence" value="ECO:0007669"/>
    <property type="project" value="InterPro"/>
</dbReference>
<dbReference type="EMBL" id="JBAMZN010000005">
    <property type="protein sequence ID" value="KAL0530318.1"/>
    <property type="molecule type" value="Genomic_DNA"/>
</dbReference>
<feature type="compositionally biased region" description="Basic and acidic residues" evidence="10">
    <location>
        <begin position="986"/>
        <end position="996"/>
    </location>
</feature>
<evidence type="ECO:0000256" key="11">
    <source>
        <dbReference type="SAM" id="Phobius"/>
    </source>
</evidence>
<feature type="region of interest" description="Disordered" evidence="10">
    <location>
        <begin position="1010"/>
        <end position="1050"/>
    </location>
</feature>
<feature type="transmembrane region" description="Helical" evidence="11">
    <location>
        <begin position="519"/>
        <end position="540"/>
    </location>
</feature>
<evidence type="ECO:0000256" key="5">
    <source>
        <dbReference type="ARBA" id="ARBA00022989"/>
    </source>
</evidence>
<feature type="transmembrane region" description="Helical" evidence="11">
    <location>
        <begin position="195"/>
        <end position="216"/>
    </location>
</feature>
<feature type="compositionally biased region" description="Low complexity" evidence="10">
    <location>
        <begin position="1021"/>
        <end position="1033"/>
    </location>
</feature>
<reference evidence="13 14" key="1">
    <citation type="submission" date="2024-02" db="EMBL/GenBank/DDBJ databases">
        <title>FIRST GENOME SEQUENCES OF Leishmania (Viannia) shawi, Leishmania (Viannia) lindenbergi AND Leishmania (Viannia) utingensis.</title>
        <authorList>
            <person name="Resadore F."/>
            <person name="Custodio M.G.F."/>
            <person name="Boite M.C."/>
            <person name="Cupolillo E."/>
            <person name="Ferreira G.E.M."/>
        </authorList>
    </citation>
    <scope>NUCLEOTIDE SEQUENCE [LARGE SCALE GENOMIC DNA]</scope>
    <source>
        <strain evidence="13 14">MDAS/BR/1979/M5533</strain>
    </source>
</reference>
<keyword evidence="9" id="KW-0868">Chloride</keyword>
<dbReference type="CDD" id="cd01036">
    <property type="entry name" value="ClC_euk"/>
    <property type="match status" value="1"/>
</dbReference>
<dbReference type="PANTHER" id="PTHR11689">
    <property type="entry name" value="CHLORIDE CHANNEL PROTEIN CLC FAMILY MEMBER"/>
    <property type="match status" value="1"/>
</dbReference>
<accession>A0AAW3C7C7</accession>
<evidence type="ECO:0000256" key="7">
    <source>
        <dbReference type="ARBA" id="ARBA00023122"/>
    </source>
</evidence>
<dbReference type="AlphaFoldDB" id="A0AAW3C7C7"/>
<keyword evidence="3 11" id="KW-0812">Transmembrane</keyword>
<feature type="transmembrane region" description="Helical" evidence="11">
    <location>
        <begin position="369"/>
        <end position="387"/>
    </location>
</feature>
<dbReference type="SUPFAM" id="SSF81340">
    <property type="entry name" value="Clc chloride channel"/>
    <property type="match status" value="1"/>
</dbReference>
<proteinExistence type="predicted"/>
<evidence type="ECO:0000256" key="3">
    <source>
        <dbReference type="ARBA" id="ARBA00022692"/>
    </source>
</evidence>
<dbReference type="Pfam" id="PF00654">
    <property type="entry name" value="Voltage_CLC"/>
    <property type="match status" value="1"/>
</dbReference>
<protein>
    <submittedName>
        <fullName evidence="13">Voltage gated chloride channel</fullName>
    </submittedName>
</protein>
<comment type="subcellular location">
    <subcellularLocation>
        <location evidence="1">Membrane</location>
        <topology evidence="1">Multi-pass membrane protein</topology>
    </subcellularLocation>
</comment>
<evidence type="ECO:0000259" key="12">
    <source>
        <dbReference type="Pfam" id="PF00571"/>
    </source>
</evidence>
<feature type="transmembrane region" description="Helical" evidence="11">
    <location>
        <begin position="433"/>
        <end position="451"/>
    </location>
</feature>
<organism evidence="13 14">
    <name type="scientific">Leishmania naiffi</name>
    <dbReference type="NCBI Taxonomy" id="5678"/>
    <lineage>
        <taxon>Eukaryota</taxon>
        <taxon>Discoba</taxon>
        <taxon>Euglenozoa</taxon>
        <taxon>Kinetoplastea</taxon>
        <taxon>Metakinetoplastina</taxon>
        <taxon>Trypanosomatida</taxon>
        <taxon>Trypanosomatidae</taxon>
        <taxon>Leishmaniinae</taxon>
        <taxon>Leishmania</taxon>
        <taxon>Leishmania naiffi species complex</taxon>
    </lineage>
</organism>
<dbReference type="PANTHER" id="PTHR11689:SF89">
    <property type="entry name" value="CHLORIDE CHANNEL PROTEIN"/>
    <property type="match status" value="1"/>
</dbReference>
<keyword evidence="8 11" id="KW-0472">Membrane</keyword>
<keyword evidence="6" id="KW-0406">Ion transport</keyword>
<dbReference type="Pfam" id="PF00571">
    <property type="entry name" value="CBS"/>
    <property type="match status" value="1"/>
</dbReference>
<evidence type="ECO:0000313" key="13">
    <source>
        <dbReference type="EMBL" id="KAL0530318.1"/>
    </source>
</evidence>
<evidence type="ECO:0000256" key="6">
    <source>
        <dbReference type="ARBA" id="ARBA00023065"/>
    </source>
</evidence>
<feature type="compositionally biased region" description="Polar residues" evidence="10">
    <location>
        <begin position="94"/>
        <end position="105"/>
    </location>
</feature>
<evidence type="ECO:0000256" key="9">
    <source>
        <dbReference type="ARBA" id="ARBA00023214"/>
    </source>
</evidence>
<feature type="region of interest" description="Disordered" evidence="10">
    <location>
        <begin position="964"/>
        <end position="996"/>
    </location>
</feature>
<evidence type="ECO:0000256" key="2">
    <source>
        <dbReference type="ARBA" id="ARBA00022448"/>
    </source>
</evidence>
<feature type="region of interest" description="Disordered" evidence="10">
    <location>
        <begin position="85"/>
        <end position="111"/>
    </location>
</feature>
<feature type="transmembrane region" description="Helical" evidence="11">
    <location>
        <begin position="346"/>
        <end position="364"/>
    </location>
</feature>
<evidence type="ECO:0000256" key="1">
    <source>
        <dbReference type="ARBA" id="ARBA00004141"/>
    </source>
</evidence>
<feature type="transmembrane region" description="Helical" evidence="11">
    <location>
        <begin position="611"/>
        <end position="635"/>
    </location>
</feature>
<dbReference type="InterPro" id="IPR046342">
    <property type="entry name" value="CBS_dom_sf"/>
</dbReference>
<keyword evidence="4" id="KW-0677">Repeat</keyword>
<dbReference type="InterPro" id="IPR000644">
    <property type="entry name" value="CBS_dom"/>
</dbReference>
<dbReference type="InterPro" id="IPR014743">
    <property type="entry name" value="Cl-channel_core"/>
</dbReference>
<dbReference type="Proteomes" id="UP001501274">
    <property type="component" value="Unassembled WGS sequence"/>
</dbReference>
<keyword evidence="7" id="KW-0129">CBS domain</keyword>
<keyword evidence="14" id="KW-1185">Reference proteome</keyword>
<dbReference type="PRINTS" id="PR00762">
    <property type="entry name" value="CLCHANNEL"/>
</dbReference>
<dbReference type="Gene3D" id="1.10.3080.10">
    <property type="entry name" value="Clc chloride channel"/>
    <property type="match status" value="1"/>
</dbReference>
<feature type="transmembrane region" description="Helical" evidence="11">
    <location>
        <begin position="145"/>
        <end position="166"/>
    </location>
</feature>
<dbReference type="InterPro" id="IPR051280">
    <property type="entry name" value="Cl-channel/antiporter"/>
</dbReference>
<gene>
    <name evidence="13" type="ORF">Q4I28_000873</name>
</gene>
<dbReference type="GO" id="GO:0016020">
    <property type="term" value="C:membrane"/>
    <property type="evidence" value="ECO:0007669"/>
    <property type="project" value="UniProtKB-SubCell"/>
</dbReference>
<dbReference type="InterPro" id="IPR001807">
    <property type="entry name" value="ClC"/>
</dbReference>
<evidence type="ECO:0000256" key="10">
    <source>
        <dbReference type="SAM" id="MobiDB-lite"/>
    </source>
</evidence>
<name>A0AAW3C7C7_9TRYP</name>
<evidence type="ECO:0000256" key="4">
    <source>
        <dbReference type="ARBA" id="ARBA00022737"/>
    </source>
</evidence>
<feature type="transmembrane region" description="Helical" evidence="11">
    <location>
        <begin position="393"/>
        <end position="412"/>
    </location>
</feature>
<keyword evidence="5 11" id="KW-1133">Transmembrane helix</keyword>
<evidence type="ECO:0000256" key="8">
    <source>
        <dbReference type="ARBA" id="ARBA00023136"/>
    </source>
</evidence>
<feature type="transmembrane region" description="Helical" evidence="11">
    <location>
        <begin position="307"/>
        <end position="331"/>
    </location>
</feature>
<keyword evidence="2" id="KW-0813">Transport</keyword>
<feature type="transmembrane region" description="Helical" evidence="11">
    <location>
        <begin position="587"/>
        <end position="604"/>
    </location>
</feature>
<sequence length="1186" mass="128743">MRLPTDDFGGAVEELPPYYHESWLGWFWRTLRETANPNTMHTEYLTPAELAKQASFESLDYYKPYPDMYVEYLRERHEDRWHHYTHGNEAATPPTANADSLTSPDADSGSVEHTRYDVTAPLGSMAESLARLQMDTAEHHIMLRWLLHVLIALSVGVVATVVSYAVDILERYRAEVLYHIMTSQRHRAIGCLQGFFYTVLGSVVLVAISAGVVVYFEPAASGGGIPDVMAYLNGVHLRKAMNLRTFIAKAISCICAVGGGLPVGLEAPLIHLGAITGAGVTQGRSRTLGFQTSLLQAFRNNKDRRDFITAGAACGVSVAFGAPIGGLLFVVEEVSSFWDRSSNGQIFLATMLCFTFSTIINSIVEDRRLLGWVSNTAAVLFEVNITIPLNLVSIIPSLFLGIIIGSLAAFFTKTNLILIKWRRRVLRPYQLRRFLEPVVIAAVFSSCMYVLSLASPCAELHDIGRVNETVQQWGTEGGWRLFNNTCAKPKTYSPLGTLNMASGKNTIRHLFSRQTAEEFPIVTLIVYFLVYFASACIASGTSVSGGLVVPSLVLGAVFGRLFGLLLFKAGATKIPGVPRGYTAADAWMDPGVFALIGAGAFLAGTSRMSMAICVIMVELSAELHYLLPVMVAIVMSKTTADWLCEPLYHQMLFMDSVPYLPPNIVKPEFEQLTAADVMASEVVMLRMRERTEVVLAALRDTTHHAFPVVEAVPIDDVAADDEDNKAMSSPTQSDSASTQCKLHSTKLGAGDASARPVAEAGVLGPRSARDAFTVASTATHVRYKFVGLVTREDLQVYFTLPELQEYKETSTALPMTAVPLTAKDSDGFGGRLASCVLAIRHLSWAQWTWQKSRLFFRTSDRYEWVRTHMPDGALNGAEVGAERIAFISENHLPPVLDLSLIVNRSPWVIPPFFNLQMTYHTFRMMGLRHMVVVDGDTVAGMITRKDLLVNSLRHKMKELHARLATADSAAPSLPQSSTTRGMLGDHSQHPHSDGDRNAMASVQLTRAGAHVNRGGTPLEFRNSANANGRAAASTWKSPSPHVALSADAERSTRQNLGLSLSIATKDAPSMPNASISSPLSALFDPSSSPSAVPRVDPGLPAITPVATAHWMAMPSSSRTIRQPASVATGVMVANGSTSAAEGETRGRGIGHFCEPGHHTPASPPLPAADVASPFDLSALFPAKEAS</sequence>
<comment type="caution">
    <text evidence="13">The sequence shown here is derived from an EMBL/GenBank/DDBJ whole genome shotgun (WGS) entry which is preliminary data.</text>
</comment>